<accession>A0A2A5T1I1</accession>
<dbReference type="Proteomes" id="UP000219020">
    <property type="component" value="Unassembled WGS sequence"/>
</dbReference>
<keyword evidence="3" id="KW-1185">Reference proteome</keyword>
<keyword evidence="1" id="KW-1133">Transmembrane helix</keyword>
<feature type="transmembrane region" description="Helical" evidence="1">
    <location>
        <begin position="17"/>
        <end position="35"/>
    </location>
</feature>
<proteinExistence type="predicted"/>
<dbReference type="EMBL" id="NBYY01000028">
    <property type="protein sequence ID" value="PCS22025.1"/>
    <property type="molecule type" value="Genomic_DNA"/>
</dbReference>
<evidence type="ECO:0000313" key="3">
    <source>
        <dbReference type="Proteomes" id="UP000219020"/>
    </source>
</evidence>
<gene>
    <name evidence="2" type="ORF">BTN49_2490</name>
</gene>
<keyword evidence="1" id="KW-0812">Transmembrane</keyword>
<sequence length="39" mass="4389">MANAHHGSSEMVTDTDFPLPTFICASAFSMLRYNIGIRW</sequence>
<name>A0A2A5T1I1_9GAMM</name>
<evidence type="ECO:0000313" key="2">
    <source>
        <dbReference type="EMBL" id="PCS22025.1"/>
    </source>
</evidence>
<reference evidence="3" key="1">
    <citation type="submission" date="2017-04" db="EMBL/GenBank/DDBJ databases">
        <title>Genome evolution of the luminous symbionts of deep sea anglerfish.</title>
        <authorList>
            <person name="Hendry T.A."/>
        </authorList>
    </citation>
    <scope>NUCLEOTIDE SEQUENCE [LARGE SCALE GENOMIC DNA]</scope>
</reference>
<dbReference type="AlphaFoldDB" id="A0A2A5T1I1"/>
<keyword evidence="1" id="KW-0472">Membrane</keyword>
<organism evidence="2 3">
    <name type="scientific">Candidatus Enterovibrio escicola</name>
    <dbReference type="NCBI Taxonomy" id="1927127"/>
    <lineage>
        <taxon>Bacteria</taxon>
        <taxon>Pseudomonadati</taxon>
        <taxon>Pseudomonadota</taxon>
        <taxon>Gammaproteobacteria</taxon>
        <taxon>Vibrionales</taxon>
        <taxon>Vibrionaceae</taxon>
        <taxon>Enterovibrio</taxon>
    </lineage>
</organism>
<evidence type="ECO:0000256" key="1">
    <source>
        <dbReference type="SAM" id="Phobius"/>
    </source>
</evidence>
<protein>
    <submittedName>
        <fullName evidence="2">Uncharacterized protein</fullName>
    </submittedName>
</protein>
<comment type="caution">
    <text evidence="2">The sequence shown here is derived from an EMBL/GenBank/DDBJ whole genome shotgun (WGS) entry which is preliminary data.</text>
</comment>